<evidence type="ECO:0000313" key="3">
    <source>
        <dbReference type="Proteomes" id="UP001379533"/>
    </source>
</evidence>
<dbReference type="GO" id="GO:0016787">
    <property type="term" value="F:hydrolase activity"/>
    <property type="evidence" value="ECO:0007669"/>
    <property type="project" value="UniProtKB-KW"/>
</dbReference>
<protein>
    <submittedName>
        <fullName evidence="2">Alpha/beta hydrolase</fullName>
    </submittedName>
</protein>
<dbReference type="Proteomes" id="UP001379533">
    <property type="component" value="Chromosome"/>
</dbReference>
<dbReference type="PANTHER" id="PTHR10992:SF1086">
    <property type="entry name" value="AB HYDROLASE-1 DOMAIN-CONTAINING PROTEIN"/>
    <property type="match status" value="1"/>
</dbReference>
<dbReference type="InterPro" id="IPR006311">
    <property type="entry name" value="TAT_signal"/>
</dbReference>
<proteinExistence type="predicted"/>
<dbReference type="InterPro" id="IPR000073">
    <property type="entry name" value="AB_hydrolase_1"/>
</dbReference>
<feature type="domain" description="AB hydrolase-1" evidence="1">
    <location>
        <begin position="48"/>
        <end position="275"/>
    </location>
</feature>
<keyword evidence="2" id="KW-0378">Hydrolase</keyword>
<evidence type="ECO:0000259" key="1">
    <source>
        <dbReference type="Pfam" id="PF12697"/>
    </source>
</evidence>
<evidence type="ECO:0000313" key="2">
    <source>
        <dbReference type="EMBL" id="WXA97007.1"/>
    </source>
</evidence>
<accession>A0ABZ2KE82</accession>
<dbReference type="SUPFAM" id="SSF53474">
    <property type="entry name" value="alpha/beta-Hydrolases"/>
    <property type="match status" value="1"/>
</dbReference>
<dbReference type="PROSITE" id="PS51318">
    <property type="entry name" value="TAT"/>
    <property type="match status" value="1"/>
</dbReference>
<dbReference type="EMBL" id="CP089982">
    <property type="protein sequence ID" value="WXA97007.1"/>
    <property type="molecule type" value="Genomic_DNA"/>
</dbReference>
<dbReference type="Gene3D" id="3.40.50.1820">
    <property type="entry name" value="alpha/beta hydrolase"/>
    <property type="match status" value="1"/>
</dbReference>
<dbReference type="Pfam" id="PF12697">
    <property type="entry name" value="Abhydrolase_6"/>
    <property type="match status" value="1"/>
</dbReference>
<reference evidence="2 3" key="1">
    <citation type="submission" date="2021-12" db="EMBL/GenBank/DDBJ databases">
        <title>Discovery of the Pendulisporaceae a myxobacterial family with distinct sporulation behavior and unique specialized metabolism.</title>
        <authorList>
            <person name="Garcia R."/>
            <person name="Popoff A."/>
            <person name="Bader C.D."/>
            <person name="Loehr J."/>
            <person name="Walesch S."/>
            <person name="Walt C."/>
            <person name="Boldt J."/>
            <person name="Bunk B."/>
            <person name="Haeckl F.J.F.P.J."/>
            <person name="Gunesch A.P."/>
            <person name="Birkelbach J."/>
            <person name="Nuebel U."/>
            <person name="Pietschmann T."/>
            <person name="Bach T."/>
            <person name="Mueller R."/>
        </authorList>
    </citation>
    <scope>NUCLEOTIDE SEQUENCE [LARGE SCALE GENOMIC DNA]</scope>
    <source>
        <strain evidence="2 3">MSr12523</strain>
    </source>
</reference>
<sequence>MARSGGMDNVSSSRRGFIGASLGFGLAATMTTASFVAAASNPSPRTYVLAHGSFLGGWVWTHVTERLRKQGHRVFTPSFTGMGDRVHLLQANITIETFVQDLIQTIASEELTQVVLVGHSFAGVPVSIVADRIPERIGHVVMLDSVVVESGKTGFSAYPPDAVASRMAAAQKETHGLAVPAPSNLAPGVWGLSEGTHDYEWVKRRLTAHPLGSYTTPVNLRNPLGNGLPRTYIRCTSPTNPVIDRSAALVKSMSGWKWAEIASAHHPMLTHPDQLTTLLTAV</sequence>
<gene>
    <name evidence="2" type="ORF">LZC95_09180</name>
</gene>
<dbReference type="InterPro" id="IPR045889">
    <property type="entry name" value="MES/HNL"/>
</dbReference>
<dbReference type="RefSeq" id="WP_394847624.1">
    <property type="nucleotide sequence ID" value="NZ_CP089982.1"/>
</dbReference>
<dbReference type="PANTHER" id="PTHR10992">
    <property type="entry name" value="METHYLESTERASE FAMILY MEMBER"/>
    <property type="match status" value="1"/>
</dbReference>
<organism evidence="2 3">
    <name type="scientific">Pendulispora brunnea</name>
    <dbReference type="NCBI Taxonomy" id="2905690"/>
    <lineage>
        <taxon>Bacteria</taxon>
        <taxon>Pseudomonadati</taxon>
        <taxon>Myxococcota</taxon>
        <taxon>Myxococcia</taxon>
        <taxon>Myxococcales</taxon>
        <taxon>Sorangiineae</taxon>
        <taxon>Pendulisporaceae</taxon>
        <taxon>Pendulispora</taxon>
    </lineage>
</organism>
<keyword evidence="3" id="KW-1185">Reference proteome</keyword>
<dbReference type="InterPro" id="IPR029058">
    <property type="entry name" value="AB_hydrolase_fold"/>
</dbReference>
<name>A0ABZ2KE82_9BACT</name>